<dbReference type="InterPro" id="IPR001012">
    <property type="entry name" value="UBX_dom"/>
</dbReference>
<dbReference type="PROSITE" id="PS50033">
    <property type="entry name" value="UBX"/>
    <property type="match status" value="1"/>
</dbReference>
<evidence type="ECO:0000256" key="2">
    <source>
        <dbReference type="SAM" id="Phobius"/>
    </source>
</evidence>
<dbReference type="InterPro" id="IPR029071">
    <property type="entry name" value="Ubiquitin-like_domsf"/>
</dbReference>
<keyword evidence="2" id="KW-1133">Transmembrane helix</keyword>
<feature type="compositionally biased region" description="Polar residues" evidence="1">
    <location>
        <begin position="633"/>
        <end position="652"/>
    </location>
</feature>
<feature type="compositionally biased region" description="Polar residues" evidence="1">
    <location>
        <begin position="606"/>
        <end position="617"/>
    </location>
</feature>
<keyword evidence="5" id="KW-1185">Reference proteome</keyword>
<name>A0AAV7EH34_ARIFI</name>
<keyword evidence="2" id="KW-0812">Transmembrane</keyword>
<evidence type="ECO:0000313" key="5">
    <source>
        <dbReference type="Proteomes" id="UP000825729"/>
    </source>
</evidence>
<sequence length="683" mass="75567">MSLYYIKEKLLGLIFHVSGSELVLYFSGAFLSLMQELINVIILFQEYYRLHCLVEGIGNCFFDMTMHHQFNCSDQVKTSPGIQNWYFVGCTEASLFDIFAKGEPSRSSHLLGANYLKSPRLQGEGQVFPAAALRRTCWGPGEHRRLGLEVPSVSWWRDRMESSLSSLTFKGSISEAITEAKDKKKLFLVYISDKDDESSTVFEESMWSDANVVESVSRKCVFLHLLQGTVDASNFSAIYVQKSVPCISAIGYNGGKLLWQLEGQVSAENLVAAIEKSCANLQLQETAAAVLSAALAAKKSESSSDDAHTASCSSVDKAQQGSEAHLSHASESDIETSSEVKQVTSSQSNTTRLQQLHNEELVSTAKPPSVSQDEIDVDKSNIFETSVDGSTEGQEEVTFEDAVASDEVSFESAKKNEKSIPDEVEESAQEQKLKFAEKNEKIIPDEVEESIQDQKLKFTKSNDVHLNIRLPNGSNLQVKFLVTDTLAMVKDYVDENKTSGIWSYDLAVPYPRRVFTAQDMSKNLAELGFVNREALIVVPHRSMSESYRGKQVQYERSNTIDSSGGYGGYFGYAKRILSFFNPFSYVGGGTSPGTESTPNDGLWQYRPNTGVQNSGIDRSSRPDSPDVQASAIGESSSQGRKATTRQFGSNIHTLRHDDDDNRPSDRNAFWNGNSTQYGGDNNN</sequence>
<feature type="compositionally biased region" description="Basic and acidic residues" evidence="1">
    <location>
        <begin position="654"/>
        <end position="665"/>
    </location>
</feature>
<dbReference type="Pfam" id="PF00789">
    <property type="entry name" value="UBX"/>
    <property type="match status" value="1"/>
</dbReference>
<dbReference type="InterPro" id="IPR036249">
    <property type="entry name" value="Thioredoxin-like_sf"/>
</dbReference>
<feature type="compositionally biased region" description="Polar residues" evidence="1">
    <location>
        <begin position="310"/>
        <end position="322"/>
    </location>
</feature>
<feature type="transmembrane region" description="Helical" evidence="2">
    <location>
        <begin position="12"/>
        <end position="34"/>
    </location>
</feature>
<dbReference type="Gene3D" id="3.40.30.10">
    <property type="entry name" value="Glutaredoxin"/>
    <property type="match status" value="1"/>
</dbReference>
<keyword evidence="2" id="KW-0472">Membrane</keyword>
<feature type="compositionally biased region" description="Polar residues" evidence="1">
    <location>
        <begin position="335"/>
        <end position="356"/>
    </location>
</feature>
<dbReference type="Pfam" id="PF23187">
    <property type="entry name" value="UBX7_N"/>
    <property type="match status" value="1"/>
</dbReference>
<dbReference type="SUPFAM" id="SSF54236">
    <property type="entry name" value="Ubiquitin-like"/>
    <property type="match status" value="1"/>
</dbReference>
<comment type="caution">
    <text evidence="4">The sequence shown here is derived from an EMBL/GenBank/DDBJ whole genome shotgun (WGS) entry which is preliminary data.</text>
</comment>
<feature type="domain" description="UBX" evidence="3">
    <location>
        <begin position="459"/>
        <end position="537"/>
    </location>
</feature>
<reference evidence="4 5" key="1">
    <citation type="submission" date="2021-07" db="EMBL/GenBank/DDBJ databases">
        <title>The Aristolochia fimbriata genome: insights into angiosperm evolution, floral development and chemical biosynthesis.</title>
        <authorList>
            <person name="Jiao Y."/>
        </authorList>
    </citation>
    <scope>NUCLEOTIDE SEQUENCE [LARGE SCALE GENOMIC DNA]</scope>
    <source>
        <strain evidence="4">IBCAS-2021</strain>
        <tissue evidence="4">Leaf</tissue>
    </source>
</reference>
<protein>
    <recommendedName>
        <fullName evidence="3">UBX domain-containing protein</fullName>
    </recommendedName>
</protein>
<dbReference type="Gene3D" id="3.10.20.90">
    <property type="entry name" value="Phosphatidylinositol 3-kinase Catalytic Subunit, Chain A, domain 1"/>
    <property type="match status" value="1"/>
</dbReference>
<gene>
    <name evidence="4" type="ORF">H6P81_013259</name>
</gene>
<feature type="compositionally biased region" description="Polar residues" evidence="1">
    <location>
        <begin position="670"/>
        <end position="683"/>
    </location>
</feature>
<dbReference type="PANTHER" id="PTHR47770:SF1">
    <property type="entry name" value="PLANT UBX DOMAIN-CONTAINING PROTEIN 11"/>
    <property type="match status" value="1"/>
</dbReference>
<feature type="region of interest" description="Disordered" evidence="1">
    <location>
        <begin position="302"/>
        <end position="377"/>
    </location>
</feature>
<dbReference type="Proteomes" id="UP000825729">
    <property type="component" value="Unassembled WGS sequence"/>
</dbReference>
<dbReference type="SMART" id="SM00166">
    <property type="entry name" value="UBX"/>
    <property type="match status" value="1"/>
</dbReference>
<evidence type="ECO:0000256" key="1">
    <source>
        <dbReference type="SAM" id="MobiDB-lite"/>
    </source>
</evidence>
<organism evidence="4 5">
    <name type="scientific">Aristolochia fimbriata</name>
    <name type="common">White veined hardy Dutchman's pipe vine</name>
    <dbReference type="NCBI Taxonomy" id="158543"/>
    <lineage>
        <taxon>Eukaryota</taxon>
        <taxon>Viridiplantae</taxon>
        <taxon>Streptophyta</taxon>
        <taxon>Embryophyta</taxon>
        <taxon>Tracheophyta</taxon>
        <taxon>Spermatophyta</taxon>
        <taxon>Magnoliopsida</taxon>
        <taxon>Magnoliidae</taxon>
        <taxon>Piperales</taxon>
        <taxon>Aristolochiaceae</taxon>
        <taxon>Aristolochia</taxon>
    </lineage>
</organism>
<dbReference type="PANTHER" id="PTHR47770">
    <property type="entry name" value="PLANT UBX DOMAIN-CONTAINING PROTEIN 11"/>
    <property type="match status" value="1"/>
</dbReference>
<feature type="region of interest" description="Disordered" evidence="1">
    <location>
        <begin position="590"/>
        <end position="683"/>
    </location>
</feature>
<dbReference type="EMBL" id="JAINDJ010000005">
    <property type="protein sequence ID" value="KAG9447131.1"/>
    <property type="molecule type" value="Genomic_DNA"/>
</dbReference>
<proteinExistence type="predicted"/>
<evidence type="ECO:0000259" key="3">
    <source>
        <dbReference type="PROSITE" id="PS50033"/>
    </source>
</evidence>
<evidence type="ECO:0000313" key="4">
    <source>
        <dbReference type="EMBL" id="KAG9447131.1"/>
    </source>
</evidence>
<dbReference type="SUPFAM" id="SSF52833">
    <property type="entry name" value="Thioredoxin-like"/>
    <property type="match status" value="1"/>
</dbReference>
<dbReference type="AlphaFoldDB" id="A0AAV7EH34"/>
<accession>A0AAV7EH34</accession>
<dbReference type="CDD" id="cd01767">
    <property type="entry name" value="UBX"/>
    <property type="match status" value="1"/>
</dbReference>